<proteinExistence type="predicted"/>
<dbReference type="RefSeq" id="WP_050670475.1">
    <property type="nucleotide sequence ID" value="NZ_LAIR01000002.1"/>
</dbReference>
<organism evidence="2 3">
    <name type="scientific">Luteipulveratus halotolerans</name>
    <dbReference type="NCBI Taxonomy" id="1631356"/>
    <lineage>
        <taxon>Bacteria</taxon>
        <taxon>Bacillati</taxon>
        <taxon>Actinomycetota</taxon>
        <taxon>Actinomycetes</taxon>
        <taxon>Micrococcales</taxon>
        <taxon>Dermacoccaceae</taxon>
        <taxon>Luteipulveratus</taxon>
    </lineage>
</organism>
<name>A0A0L6CKN3_9MICO</name>
<dbReference type="OrthoDB" id="3358527at2"/>
<feature type="region of interest" description="Disordered" evidence="1">
    <location>
        <begin position="111"/>
        <end position="136"/>
    </location>
</feature>
<evidence type="ECO:0000313" key="2">
    <source>
        <dbReference type="EMBL" id="KNX38063.1"/>
    </source>
</evidence>
<dbReference type="Proteomes" id="UP000037397">
    <property type="component" value="Unassembled WGS sequence"/>
</dbReference>
<dbReference type="STRING" id="1631356.VV01_14395"/>
<gene>
    <name evidence="2" type="ORF">VV01_14395</name>
</gene>
<feature type="region of interest" description="Disordered" evidence="1">
    <location>
        <begin position="148"/>
        <end position="189"/>
    </location>
</feature>
<comment type="caution">
    <text evidence="2">The sequence shown here is derived from an EMBL/GenBank/DDBJ whole genome shotgun (WGS) entry which is preliminary data.</text>
</comment>
<dbReference type="EMBL" id="LAIR01000002">
    <property type="protein sequence ID" value="KNX38063.1"/>
    <property type="molecule type" value="Genomic_DNA"/>
</dbReference>
<dbReference type="AlphaFoldDB" id="A0A0L6CKN3"/>
<reference evidence="3" key="1">
    <citation type="submission" date="2015-03" db="EMBL/GenBank/DDBJ databases">
        <title>Luteipulveratus halotolerans sp. nov., a novel actinobacterium (Dermacoccaceae) from Sarawak, Malaysia.</title>
        <authorList>
            <person name="Juboi H."/>
            <person name="Basik A."/>
            <person name="Shamsul S.S."/>
            <person name="Arnold P."/>
            <person name="Schmitt E.K."/>
            <person name="Sanglier J.-J."/>
            <person name="Yeo T."/>
        </authorList>
    </citation>
    <scope>NUCLEOTIDE SEQUENCE [LARGE SCALE GENOMIC DNA]</scope>
    <source>
        <strain evidence="3">C296001</strain>
    </source>
</reference>
<keyword evidence="3" id="KW-1185">Reference proteome</keyword>
<evidence type="ECO:0000256" key="1">
    <source>
        <dbReference type="SAM" id="MobiDB-lite"/>
    </source>
</evidence>
<accession>A0A0L6CKN3</accession>
<sequence length="248" mass="27508">MTALEATTAPMNKVEAERITNRISLRLDTIADNYTAVMPLIREAIERQAYAALGYASPGAYVSERFGDTLTRLGAPLRREVVRELTEAGLSTRAIAPVVGVTHKTVVKDRQASEVVPEVPPAPQPMVNVETGEVSDDYEPEADYVTDQADLDARPEPTPEPEPEPQRVTGLDGKTYTRPQPKPKRKPLPDAFWQASYDLRKVTERIGRLAEDDRFAQNAEKVAAANRSDLLRARDLLNQVIESLPEIH</sequence>
<protein>
    <submittedName>
        <fullName evidence="2">Uncharacterized protein</fullName>
    </submittedName>
</protein>
<evidence type="ECO:0000313" key="3">
    <source>
        <dbReference type="Proteomes" id="UP000037397"/>
    </source>
</evidence>